<keyword evidence="1" id="KW-0472">Membrane</keyword>
<dbReference type="EMBL" id="JACXVP010000011">
    <property type="protein sequence ID" value="KAG5576185.1"/>
    <property type="molecule type" value="Genomic_DNA"/>
</dbReference>
<protein>
    <submittedName>
        <fullName evidence="2">Uncharacterized protein</fullName>
    </submittedName>
</protein>
<name>A0A9J5WJY4_SOLCO</name>
<evidence type="ECO:0000256" key="1">
    <source>
        <dbReference type="SAM" id="Phobius"/>
    </source>
</evidence>
<accession>A0A9J5WJY4</accession>
<evidence type="ECO:0000313" key="3">
    <source>
        <dbReference type="Proteomes" id="UP000824120"/>
    </source>
</evidence>
<reference evidence="2 3" key="1">
    <citation type="submission" date="2020-09" db="EMBL/GenBank/DDBJ databases">
        <title>De no assembly of potato wild relative species, Solanum commersonii.</title>
        <authorList>
            <person name="Cho K."/>
        </authorList>
    </citation>
    <scope>NUCLEOTIDE SEQUENCE [LARGE SCALE GENOMIC DNA]</scope>
    <source>
        <strain evidence="2">LZ3.2</strain>
        <tissue evidence="2">Leaf</tissue>
    </source>
</reference>
<keyword evidence="1" id="KW-0812">Transmembrane</keyword>
<organism evidence="2 3">
    <name type="scientific">Solanum commersonii</name>
    <name type="common">Commerson's wild potato</name>
    <name type="synonym">Commerson's nightshade</name>
    <dbReference type="NCBI Taxonomy" id="4109"/>
    <lineage>
        <taxon>Eukaryota</taxon>
        <taxon>Viridiplantae</taxon>
        <taxon>Streptophyta</taxon>
        <taxon>Embryophyta</taxon>
        <taxon>Tracheophyta</taxon>
        <taxon>Spermatophyta</taxon>
        <taxon>Magnoliopsida</taxon>
        <taxon>eudicotyledons</taxon>
        <taxon>Gunneridae</taxon>
        <taxon>Pentapetalae</taxon>
        <taxon>asterids</taxon>
        <taxon>lamiids</taxon>
        <taxon>Solanales</taxon>
        <taxon>Solanaceae</taxon>
        <taxon>Solanoideae</taxon>
        <taxon>Solaneae</taxon>
        <taxon>Solanum</taxon>
    </lineage>
</organism>
<feature type="transmembrane region" description="Helical" evidence="1">
    <location>
        <begin position="114"/>
        <end position="133"/>
    </location>
</feature>
<comment type="caution">
    <text evidence="2">The sequence shown here is derived from an EMBL/GenBank/DDBJ whole genome shotgun (WGS) entry which is preliminary data.</text>
</comment>
<sequence>MQRVLIKEKGFLGCDRNTESTRFKSKFLELKLFESSSSSKPSPNFELKTNYSTSLVEIADQLSDSSFGRFHRRHALSFSIIVFGSLGDIHTGAKGEDKIVLVIRRMSLAILRSLFLHSFSCLCSFLLNCVHAFPQTPNT</sequence>
<dbReference type="Proteomes" id="UP000824120">
    <property type="component" value="Chromosome 11"/>
</dbReference>
<keyword evidence="3" id="KW-1185">Reference proteome</keyword>
<dbReference type="AlphaFoldDB" id="A0A9J5WJY4"/>
<keyword evidence="1" id="KW-1133">Transmembrane helix</keyword>
<evidence type="ECO:0000313" key="2">
    <source>
        <dbReference type="EMBL" id="KAG5576185.1"/>
    </source>
</evidence>
<gene>
    <name evidence="2" type="ORF">H5410_056319</name>
</gene>
<proteinExistence type="predicted"/>